<feature type="region of interest" description="Disordered" evidence="5">
    <location>
        <begin position="168"/>
        <end position="198"/>
    </location>
</feature>
<keyword evidence="8" id="KW-1185">Reference proteome</keyword>
<feature type="domain" description="Lipocalin/cytosolic fatty-acid binding" evidence="7">
    <location>
        <begin position="32"/>
        <end position="168"/>
    </location>
</feature>
<gene>
    <name evidence="9" type="primary">LOC110596059</name>
</gene>
<evidence type="ECO:0000256" key="5">
    <source>
        <dbReference type="SAM" id="MobiDB-lite"/>
    </source>
</evidence>
<dbReference type="PANTHER" id="PTHR11430">
    <property type="entry name" value="LIPOCALIN"/>
    <property type="match status" value="1"/>
</dbReference>
<dbReference type="Proteomes" id="UP000189704">
    <property type="component" value="Unplaced"/>
</dbReference>
<name>A0A3Q0E8J7_CARSF</name>
<dbReference type="PRINTS" id="PR01175">
    <property type="entry name" value="VNEBNERGLAND"/>
</dbReference>
<reference evidence="9" key="1">
    <citation type="submission" date="2025-08" db="UniProtKB">
        <authorList>
            <consortium name="RefSeq"/>
        </authorList>
    </citation>
    <scope>IDENTIFICATION</scope>
</reference>
<comment type="similarity">
    <text evidence="2">Belongs to the calycin superfamily. Lipocalin family.</text>
</comment>
<dbReference type="InterPro" id="IPR002450">
    <property type="entry name" value="von_Ebner_gland"/>
</dbReference>
<comment type="subcellular location">
    <subcellularLocation>
        <location evidence="1">Secreted</location>
    </subcellularLocation>
</comment>
<dbReference type="GeneID" id="110596059"/>
<dbReference type="OrthoDB" id="9447591at2759"/>
<dbReference type="Pfam" id="PF00061">
    <property type="entry name" value="Lipocalin"/>
    <property type="match status" value="1"/>
</dbReference>
<accession>A0A3Q0E8J7</accession>
<dbReference type="SUPFAM" id="SSF50814">
    <property type="entry name" value="Lipocalins"/>
    <property type="match status" value="1"/>
</dbReference>
<evidence type="ECO:0000313" key="8">
    <source>
        <dbReference type="Proteomes" id="UP000189704"/>
    </source>
</evidence>
<dbReference type="GO" id="GO:0036094">
    <property type="term" value="F:small molecule binding"/>
    <property type="evidence" value="ECO:0007669"/>
    <property type="project" value="InterPro"/>
</dbReference>
<dbReference type="InterPro" id="IPR000566">
    <property type="entry name" value="Lipocln_cytosolic_FA-bd_dom"/>
</dbReference>
<evidence type="ECO:0000256" key="4">
    <source>
        <dbReference type="ARBA" id="ARBA00022729"/>
    </source>
</evidence>
<dbReference type="CDD" id="cd19414">
    <property type="entry name" value="lipocalin_1_3_4_13-like"/>
    <property type="match status" value="1"/>
</dbReference>
<dbReference type="GO" id="GO:0005615">
    <property type="term" value="C:extracellular space"/>
    <property type="evidence" value="ECO:0007669"/>
    <property type="project" value="TreeGrafter"/>
</dbReference>
<evidence type="ECO:0000256" key="1">
    <source>
        <dbReference type="ARBA" id="ARBA00004613"/>
    </source>
</evidence>
<proteinExistence type="inferred from homology"/>
<dbReference type="KEGG" id="csyr:110596059"/>
<dbReference type="InterPro" id="IPR002345">
    <property type="entry name" value="Lipocalin"/>
</dbReference>
<feature type="chain" id="PRO_5018309855" evidence="6">
    <location>
        <begin position="19"/>
        <end position="198"/>
    </location>
</feature>
<dbReference type="InterPro" id="IPR012674">
    <property type="entry name" value="Calycin"/>
</dbReference>
<dbReference type="AlphaFoldDB" id="A0A3Q0E8J7"/>
<dbReference type="RefSeq" id="XP_021570595.1">
    <property type="nucleotide sequence ID" value="XM_021714920.1"/>
</dbReference>
<dbReference type="Gene3D" id="2.40.128.20">
    <property type="match status" value="1"/>
</dbReference>
<feature type="compositionally biased region" description="Basic and acidic residues" evidence="5">
    <location>
        <begin position="171"/>
        <end position="185"/>
    </location>
</feature>
<evidence type="ECO:0000256" key="6">
    <source>
        <dbReference type="SAM" id="SignalP"/>
    </source>
</evidence>
<evidence type="ECO:0000313" key="9">
    <source>
        <dbReference type="RefSeq" id="XP_021570595.1"/>
    </source>
</evidence>
<evidence type="ECO:0000256" key="2">
    <source>
        <dbReference type="ARBA" id="ARBA00006889"/>
    </source>
</evidence>
<organism evidence="8 9">
    <name type="scientific">Carlito syrichta</name>
    <name type="common">Philippine tarsier</name>
    <name type="synonym">Tarsius syrichta</name>
    <dbReference type="NCBI Taxonomy" id="1868482"/>
    <lineage>
        <taxon>Eukaryota</taxon>
        <taxon>Metazoa</taxon>
        <taxon>Chordata</taxon>
        <taxon>Craniata</taxon>
        <taxon>Vertebrata</taxon>
        <taxon>Euteleostomi</taxon>
        <taxon>Mammalia</taxon>
        <taxon>Eutheria</taxon>
        <taxon>Euarchontoglires</taxon>
        <taxon>Primates</taxon>
        <taxon>Haplorrhini</taxon>
        <taxon>Tarsiiformes</taxon>
        <taxon>Tarsiidae</taxon>
        <taxon>Carlito</taxon>
    </lineage>
</organism>
<evidence type="ECO:0000259" key="7">
    <source>
        <dbReference type="Pfam" id="PF00061"/>
    </source>
</evidence>
<protein>
    <submittedName>
        <fullName evidence="9">Lipocalin-1-like</fullName>
    </submittedName>
</protein>
<sequence>MKILFLAVSLSLLASLQAKDPLALEEEDQDVSGTWYLKAMAEDKEIPGTKPESVTPLTLTYLEGGRLEAKITILVDGQCQEEKVILEKTREPGMFVADGSKNVVHIAPLSVPEHYILFCEGELEGEQVRMAKLMGRSPESNQEALEEFEVIVEIEGLEAGKIFIPKQSVADSRHRPQPDLLDIKGQKSTSEDLAPTVD</sequence>
<evidence type="ECO:0000256" key="3">
    <source>
        <dbReference type="ARBA" id="ARBA00022525"/>
    </source>
</evidence>
<feature type="signal peptide" evidence="6">
    <location>
        <begin position="1"/>
        <end position="18"/>
    </location>
</feature>
<keyword evidence="4 6" id="KW-0732">Signal</keyword>
<dbReference type="PANTHER" id="PTHR11430:SF124">
    <property type="entry name" value="LIPOCALIN 1-LIKE PROTEIN 1-RELATED"/>
    <property type="match status" value="1"/>
</dbReference>
<keyword evidence="3" id="KW-0964">Secreted</keyword>